<dbReference type="InterPro" id="IPR011928">
    <property type="entry name" value="Phage_phiJL001_Gp84"/>
</dbReference>
<dbReference type="AlphaFoldDB" id="A0A2R8BQH1"/>
<evidence type="ECO:0000313" key="2">
    <source>
        <dbReference type="EMBL" id="SPJ22422.1"/>
    </source>
</evidence>
<dbReference type="Proteomes" id="UP000244912">
    <property type="component" value="Unassembled WGS sequence"/>
</dbReference>
<name>A0A2R8BQH1_9RHOB</name>
<dbReference type="RefSeq" id="WP_108892317.1">
    <property type="nucleotide sequence ID" value="NZ_ONZF01000001.1"/>
</dbReference>
<sequence>MTDVIATECTCWKLVRKDGRIFAFTDHDAILSCEGITFQPDDGLTARALEQTTGLSVDNSEAIGALSASGLTESDILSGRYDGAKVEIWRVDWSSAERRAILFVGEIGEIERSGAAFKAELRGLSELLNRPQGQLYQRQCRASLGDAKCGVDLAARGMIFEAEVIAVDGPSISVPFLNVPVGQFANGVIRVLNGDAEGSERRIREDLDDSTSRMLCLWDGIPGVQPGDVIALTVGCGKTADFCRIRFDNMANFRGFPHLPSEDWLTGYPGGSR</sequence>
<dbReference type="Pfam" id="PF09356">
    <property type="entry name" value="Phage_BR0599"/>
    <property type="match status" value="1"/>
</dbReference>
<proteinExistence type="predicted"/>
<protein>
    <recommendedName>
        <fullName evidence="1">Bacteriophage phiJL001 Gp84 C-terminal domain-containing protein</fullName>
    </recommendedName>
</protein>
<dbReference type="InterPro" id="IPR018964">
    <property type="entry name" value="Phage_phiJL001_Gp84_C"/>
</dbReference>
<organism evidence="2 3">
    <name type="scientific">Palleronia abyssalis</name>
    <dbReference type="NCBI Taxonomy" id="1501240"/>
    <lineage>
        <taxon>Bacteria</taxon>
        <taxon>Pseudomonadati</taxon>
        <taxon>Pseudomonadota</taxon>
        <taxon>Alphaproteobacteria</taxon>
        <taxon>Rhodobacterales</taxon>
        <taxon>Roseobacteraceae</taxon>
        <taxon>Palleronia</taxon>
    </lineage>
</organism>
<evidence type="ECO:0000313" key="3">
    <source>
        <dbReference type="Proteomes" id="UP000244912"/>
    </source>
</evidence>
<dbReference type="OrthoDB" id="1633386at2"/>
<reference evidence="3" key="1">
    <citation type="submission" date="2018-03" db="EMBL/GenBank/DDBJ databases">
        <authorList>
            <person name="Rodrigo-Torres L."/>
            <person name="Arahal R. D."/>
            <person name="Lucena T."/>
        </authorList>
    </citation>
    <scope>NUCLEOTIDE SEQUENCE [LARGE SCALE GENOMIC DNA]</scope>
    <source>
        <strain evidence="3">CECT 8504</strain>
    </source>
</reference>
<feature type="domain" description="Bacteriophage phiJL001 Gp84 C-terminal" evidence="1">
    <location>
        <begin position="182"/>
        <end position="263"/>
    </location>
</feature>
<accession>A0A2R8BQH1</accession>
<dbReference type="NCBIfam" id="TIGR02218">
    <property type="entry name" value="phg_TIGR02218"/>
    <property type="match status" value="1"/>
</dbReference>
<evidence type="ECO:0000259" key="1">
    <source>
        <dbReference type="Pfam" id="PF09356"/>
    </source>
</evidence>
<dbReference type="EMBL" id="ONZF01000001">
    <property type="protein sequence ID" value="SPJ22422.1"/>
    <property type="molecule type" value="Genomic_DNA"/>
</dbReference>
<gene>
    <name evidence="2" type="ORF">PAA8504_00215</name>
</gene>
<keyword evidence="3" id="KW-1185">Reference proteome</keyword>
<dbReference type="Pfam" id="PF09931">
    <property type="entry name" value="Phage_phiJL001_Gp84_N"/>
    <property type="match status" value="1"/>
</dbReference>